<evidence type="ECO:0000256" key="2">
    <source>
        <dbReference type="SAM" id="Phobius"/>
    </source>
</evidence>
<name>X6NSZ0_RETFI</name>
<accession>X6NSZ0</accession>
<evidence type="ECO:0000313" key="3">
    <source>
        <dbReference type="EMBL" id="ETO28417.1"/>
    </source>
</evidence>
<reference evidence="3 4" key="1">
    <citation type="journal article" date="2013" name="Curr. Biol.">
        <title>The Genome of the Foraminiferan Reticulomyxa filosa.</title>
        <authorList>
            <person name="Glockner G."/>
            <person name="Hulsmann N."/>
            <person name="Schleicher M."/>
            <person name="Noegel A.A."/>
            <person name="Eichinger L."/>
            <person name="Gallinger C."/>
            <person name="Pawlowski J."/>
            <person name="Sierra R."/>
            <person name="Euteneuer U."/>
            <person name="Pillet L."/>
            <person name="Moustafa A."/>
            <person name="Platzer M."/>
            <person name="Groth M."/>
            <person name="Szafranski K."/>
            <person name="Schliwa M."/>
        </authorList>
    </citation>
    <scope>NUCLEOTIDE SEQUENCE [LARGE SCALE GENOMIC DNA]</scope>
</reference>
<organism evidence="3 4">
    <name type="scientific">Reticulomyxa filosa</name>
    <dbReference type="NCBI Taxonomy" id="46433"/>
    <lineage>
        <taxon>Eukaryota</taxon>
        <taxon>Sar</taxon>
        <taxon>Rhizaria</taxon>
        <taxon>Retaria</taxon>
        <taxon>Foraminifera</taxon>
        <taxon>Monothalamids</taxon>
        <taxon>Reticulomyxidae</taxon>
        <taxon>Reticulomyxa</taxon>
    </lineage>
</organism>
<feature type="region of interest" description="Disordered" evidence="1">
    <location>
        <begin position="119"/>
        <end position="140"/>
    </location>
</feature>
<dbReference type="AlphaFoldDB" id="X6NSZ0"/>
<comment type="caution">
    <text evidence="3">The sequence shown here is derived from an EMBL/GenBank/DDBJ whole genome shotgun (WGS) entry which is preliminary data.</text>
</comment>
<sequence>MLLKDKIFRKIENQKFLTYKKVFFSHNISKQKAFIKMISDSNDVLLYDLCSSITNAQRPVLAVEEDGSRSDIVMRDARLKVNVKKESLLLYLNEDSDNEDKESSSELTYCDGKNIDVSASPLSQTSRSGSGTPTDNVSQRILIKPATPTTKTYSEEEIIKIIGVSKLISILFFHVFVFFIVVIIFVFLLFLFGDSMDTREEDFIEQLFKEEHTYSPKQWYDESACHIAHRAGCVDWICMTGIDLKLERETIYRAIYYFDKLFFFFFFFNISVIKKQSFFLEQTRKKPIFFFFCG</sequence>
<gene>
    <name evidence="3" type="ORF">RFI_08716</name>
</gene>
<keyword evidence="2" id="KW-0812">Transmembrane</keyword>
<keyword evidence="2" id="KW-1133">Transmembrane helix</keyword>
<keyword evidence="4" id="KW-1185">Reference proteome</keyword>
<keyword evidence="2" id="KW-0472">Membrane</keyword>
<dbReference type="InterPro" id="IPR036915">
    <property type="entry name" value="Cyclin-like_sf"/>
</dbReference>
<dbReference type="SUPFAM" id="SSF47954">
    <property type="entry name" value="Cyclin-like"/>
    <property type="match status" value="1"/>
</dbReference>
<proteinExistence type="predicted"/>
<feature type="compositionally biased region" description="Polar residues" evidence="1">
    <location>
        <begin position="120"/>
        <end position="139"/>
    </location>
</feature>
<protein>
    <submittedName>
        <fullName evidence="3">Uncharacterized protein</fullName>
    </submittedName>
</protein>
<feature type="transmembrane region" description="Helical" evidence="2">
    <location>
        <begin position="254"/>
        <end position="273"/>
    </location>
</feature>
<feature type="transmembrane region" description="Helical" evidence="2">
    <location>
        <begin position="167"/>
        <end position="192"/>
    </location>
</feature>
<evidence type="ECO:0000313" key="4">
    <source>
        <dbReference type="Proteomes" id="UP000023152"/>
    </source>
</evidence>
<dbReference type="Proteomes" id="UP000023152">
    <property type="component" value="Unassembled WGS sequence"/>
</dbReference>
<evidence type="ECO:0000256" key="1">
    <source>
        <dbReference type="SAM" id="MobiDB-lite"/>
    </source>
</evidence>
<dbReference type="EMBL" id="ASPP01006687">
    <property type="protein sequence ID" value="ETO28417.1"/>
    <property type="molecule type" value="Genomic_DNA"/>
</dbReference>